<dbReference type="Gene3D" id="3.40.50.620">
    <property type="entry name" value="HUPs"/>
    <property type="match status" value="1"/>
</dbReference>
<evidence type="ECO:0000256" key="7">
    <source>
        <dbReference type="ARBA" id="ARBA00048539"/>
    </source>
</evidence>
<dbReference type="SUPFAM" id="SSF56037">
    <property type="entry name" value="PheT/TilS domain"/>
    <property type="match status" value="1"/>
</dbReference>
<dbReference type="InterPro" id="IPR015262">
    <property type="entry name" value="tRNA_Ile_lys_synt_subst-bd"/>
</dbReference>
<dbReference type="SUPFAM" id="SSF52402">
    <property type="entry name" value="Adenine nucleotide alpha hydrolases-like"/>
    <property type="match status" value="1"/>
</dbReference>
<dbReference type="NCBIfam" id="TIGR02432">
    <property type="entry name" value="lysidine_TilS_N"/>
    <property type="match status" value="1"/>
</dbReference>
<dbReference type="GO" id="GO:0006400">
    <property type="term" value="P:tRNA modification"/>
    <property type="evidence" value="ECO:0007669"/>
    <property type="project" value="UniProtKB-UniRule"/>
</dbReference>
<comment type="subcellular location">
    <subcellularLocation>
        <location evidence="1 8">Cytoplasm</location>
    </subcellularLocation>
</comment>
<dbReference type="PANTHER" id="PTHR43033:SF1">
    <property type="entry name" value="TRNA(ILE)-LYSIDINE SYNTHASE-RELATED"/>
    <property type="match status" value="1"/>
</dbReference>
<dbReference type="EMBL" id="FTLW01000001">
    <property type="protein sequence ID" value="SIP98581.1"/>
    <property type="molecule type" value="Genomic_DNA"/>
</dbReference>
<evidence type="ECO:0000256" key="8">
    <source>
        <dbReference type="HAMAP-Rule" id="MF_01161"/>
    </source>
</evidence>
<dbReference type="STRING" id="1604334.SAMN05421546_0466"/>
<dbReference type="NCBIfam" id="TIGR02433">
    <property type="entry name" value="lysidine_TilS_C"/>
    <property type="match status" value="1"/>
</dbReference>
<evidence type="ECO:0000256" key="3">
    <source>
        <dbReference type="ARBA" id="ARBA00022598"/>
    </source>
</evidence>
<evidence type="ECO:0000256" key="4">
    <source>
        <dbReference type="ARBA" id="ARBA00022694"/>
    </source>
</evidence>
<evidence type="ECO:0000256" key="1">
    <source>
        <dbReference type="ARBA" id="ARBA00004496"/>
    </source>
</evidence>
<dbReference type="InterPro" id="IPR011063">
    <property type="entry name" value="TilS/TtcA_N"/>
</dbReference>
<keyword evidence="4 8" id="KW-0819">tRNA processing</keyword>
<dbReference type="Pfam" id="PF09179">
    <property type="entry name" value="TilS"/>
    <property type="match status" value="1"/>
</dbReference>
<comment type="function">
    <text evidence="8">Ligates lysine onto the cytidine present at position 34 of the AUA codon-specific tRNA(Ile) that contains the anticodon CAU, in an ATP-dependent manner. Cytidine is converted to lysidine, thus changing the amino acid specificity of the tRNA from methionine to isoleucine.</text>
</comment>
<dbReference type="InterPro" id="IPR012795">
    <property type="entry name" value="tRNA_Ile_lys_synt_N"/>
</dbReference>
<evidence type="ECO:0000313" key="11">
    <source>
        <dbReference type="Proteomes" id="UP000241788"/>
    </source>
</evidence>
<evidence type="ECO:0000256" key="5">
    <source>
        <dbReference type="ARBA" id="ARBA00022741"/>
    </source>
</evidence>
<name>A0A1N6P2J7_9GAMM</name>
<accession>A0A1N6P2J7</accession>
<evidence type="ECO:0000256" key="2">
    <source>
        <dbReference type="ARBA" id="ARBA00022490"/>
    </source>
</evidence>
<keyword evidence="3 8" id="KW-0436">Ligase</keyword>
<dbReference type="EC" id="6.3.4.19" evidence="8"/>
<dbReference type="PANTHER" id="PTHR43033">
    <property type="entry name" value="TRNA(ILE)-LYSIDINE SYNTHASE-RELATED"/>
    <property type="match status" value="1"/>
</dbReference>
<dbReference type="GO" id="GO:0032267">
    <property type="term" value="F:tRNA(Ile)-lysidine synthase activity"/>
    <property type="evidence" value="ECO:0007669"/>
    <property type="project" value="UniProtKB-EC"/>
</dbReference>
<keyword evidence="11" id="KW-1185">Reference proteome</keyword>
<dbReference type="CDD" id="cd01992">
    <property type="entry name" value="TilS_N"/>
    <property type="match status" value="1"/>
</dbReference>
<feature type="binding site" evidence="8">
    <location>
        <begin position="48"/>
        <end position="53"/>
    </location>
    <ligand>
        <name>ATP</name>
        <dbReference type="ChEBI" id="CHEBI:30616"/>
    </ligand>
</feature>
<proteinExistence type="inferred from homology"/>
<gene>
    <name evidence="8" type="primary">tilS</name>
    <name evidence="10" type="ORF">SAMN05421546_0466</name>
</gene>
<dbReference type="SUPFAM" id="SSF82829">
    <property type="entry name" value="MesJ substrate recognition domain-like"/>
    <property type="match status" value="1"/>
</dbReference>
<evidence type="ECO:0000313" key="10">
    <source>
        <dbReference type="EMBL" id="SIP98581.1"/>
    </source>
</evidence>
<evidence type="ECO:0000256" key="6">
    <source>
        <dbReference type="ARBA" id="ARBA00022840"/>
    </source>
</evidence>
<comment type="similarity">
    <text evidence="8">Belongs to the tRNA(Ile)-lysidine synthase family.</text>
</comment>
<dbReference type="Proteomes" id="UP000241788">
    <property type="component" value="Unassembled WGS sequence"/>
</dbReference>
<keyword evidence="5 8" id="KW-0547">Nucleotide-binding</keyword>
<dbReference type="GO" id="GO:0005524">
    <property type="term" value="F:ATP binding"/>
    <property type="evidence" value="ECO:0007669"/>
    <property type="project" value="UniProtKB-UniRule"/>
</dbReference>
<dbReference type="Gene3D" id="1.20.59.20">
    <property type="match status" value="1"/>
</dbReference>
<keyword evidence="2 8" id="KW-0963">Cytoplasm</keyword>
<organism evidence="10 11">
    <name type="scientific">Solilutibacter tolerans</name>
    <dbReference type="NCBI Taxonomy" id="1604334"/>
    <lineage>
        <taxon>Bacteria</taxon>
        <taxon>Pseudomonadati</taxon>
        <taxon>Pseudomonadota</taxon>
        <taxon>Gammaproteobacteria</taxon>
        <taxon>Lysobacterales</taxon>
        <taxon>Lysobacteraceae</taxon>
        <taxon>Solilutibacter</taxon>
    </lineage>
</organism>
<keyword evidence="6 8" id="KW-0067">ATP-binding</keyword>
<protein>
    <recommendedName>
        <fullName evidence="8">tRNA(Ile)-lysidine synthase</fullName>
        <ecNumber evidence="8">6.3.4.19</ecNumber>
    </recommendedName>
    <alternativeName>
        <fullName evidence="8">tRNA(Ile)-2-lysyl-cytidine synthase</fullName>
    </alternativeName>
    <alternativeName>
        <fullName evidence="8">tRNA(Ile)-lysidine synthetase</fullName>
    </alternativeName>
</protein>
<dbReference type="InterPro" id="IPR014729">
    <property type="entry name" value="Rossmann-like_a/b/a_fold"/>
</dbReference>
<dbReference type="InterPro" id="IPR012796">
    <property type="entry name" value="Lysidine-tRNA-synth_C"/>
</dbReference>
<feature type="domain" description="Lysidine-tRNA(Ile) synthetase C-terminal" evidence="9">
    <location>
        <begin position="370"/>
        <end position="433"/>
    </location>
</feature>
<evidence type="ECO:0000259" key="9">
    <source>
        <dbReference type="SMART" id="SM00977"/>
    </source>
</evidence>
<dbReference type="InterPro" id="IPR012094">
    <property type="entry name" value="tRNA_Ile_lys_synt"/>
</dbReference>
<dbReference type="Pfam" id="PF11734">
    <property type="entry name" value="TilS_C"/>
    <property type="match status" value="1"/>
</dbReference>
<reference evidence="11" key="1">
    <citation type="submission" date="2017-01" db="EMBL/GenBank/DDBJ databases">
        <authorList>
            <person name="Varghese N."/>
            <person name="Submissions S."/>
        </authorList>
    </citation>
    <scope>NUCLEOTIDE SEQUENCE [LARGE SCALE GENOMIC DNA]</scope>
    <source>
        <strain evidence="11">UM1</strain>
    </source>
</reference>
<dbReference type="SMART" id="SM00977">
    <property type="entry name" value="TilS_C"/>
    <property type="match status" value="1"/>
</dbReference>
<dbReference type="GO" id="GO:0005737">
    <property type="term" value="C:cytoplasm"/>
    <property type="evidence" value="ECO:0007669"/>
    <property type="project" value="UniProtKB-SubCell"/>
</dbReference>
<dbReference type="AlphaFoldDB" id="A0A1N6P2J7"/>
<comment type="catalytic activity">
    <reaction evidence="7 8">
        <text>cytidine(34) in tRNA(Ile2) + L-lysine + ATP = lysidine(34) in tRNA(Ile2) + AMP + diphosphate + H(+)</text>
        <dbReference type="Rhea" id="RHEA:43744"/>
        <dbReference type="Rhea" id="RHEA-COMP:10625"/>
        <dbReference type="Rhea" id="RHEA-COMP:10670"/>
        <dbReference type="ChEBI" id="CHEBI:15378"/>
        <dbReference type="ChEBI" id="CHEBI:30616"/>
        <dbReference type="ChEBI" id="CHEBI:32551"/>
        <dbReference type="ChEBI" id="CHEBI:33019"/>
        <dbReference type="ChEBI" id="CHEBI:82748"/>
        <dbReference type="ChEBI" id="CHEBI:83665"/>
        <dbReference type="ChEBI" id="CHEBI:456215"/>
        <dbReference type="EC" id="6.3.4.19"/>
    </reaction>
</comment>
<dbReference type="HAMAP" id="MF_01161">
    <property type="entry name" value="tRNA_Ile_lys_synt"/>
    <property type="match status" value="1"/>
</dbReference>
<sequence length="449" mass="49622">MTATSACAATVPTPDRFAMNVPATDAVLRAVASEPNTTSAPSLLVGYSGGLDSTVLLHALAKAQGGRVRAIHIHHGLHPHADAWATHCRQICDALGVSLVTVKVDVVDIDAGPEAAARAARHAAFETHLREGEWLTLAHHRDDQAETFLLRALRGSGPDGLSAMRPWRRFGAGCLWRPLLGLPRDTLMAYAEANELAWIEDPSNTSSVFDRNYLRNNVMPMLQKRWPQVDAAFARAALLQQQARVVLQANDDDFDVTTSPLQLESLRALPPMQRARGFRAWASHHALPPVPTRVVEWLETELAKPPRDGASECHWAGTLLRRWRDALYLPDPITPLPMDLDIEWDGRDELALPNGLVWQLSGTPALQTPTRVRARLGGERIELAKRQHRHLLKHLWQEQGVPPWRRNAIPLMFRADGVLLAAGDLHSALLDAWLDANHGTLTLINPARD</sequence>
<dbReference type="Pfam" id="PF01171">
    <property type="entry name" value="ATP_bind_3"/>
    <property type="match status" value="1"/>
</dbReference>
<comment type="domain">
    <text evidence="8">The N-terminal region contains the highly conserved SGGXDS motif, predicted to be a P-loop motif involved in ATP binding.</text>
</comment>